<evidence type="ECO:0000313" key="6">
    <source>
        <dbReference type="Proteomes" id="UP000664914"/>
    </source>
</evidence>
<dbReference type="PANTHER" id="PTHR42681">
    <property type="entry name" value="MALONYL-COA-ACYL CARRIER PROTEIN TRANSACYLASE, MITOCHONDRIAL"/>
    <property type="match status" value="1"/>
</dbReference>
<dbReference type="EC" id="2.3.1.39" evidence="1"/>
<keyword evidence="2" id="KW-0808">Transferase</keyword>
<keyword evidence="3" id="KW-0012">Acyltransferase</keyword>
<dbReference type="InterPro" id="IPR050858">
    <property type="entry name" value="Mal-CoA-ACP_Trans/PKS_FabD"/>
</dbReference>
<dbReference type="Proteomes" id="UP000664914">
    <property type="component" value="Chromosome"/>
</dbReference>
<dbReference type="PANTHER" id="PTHR42681:SF1">
    <property type="entry name" value="MALONYL-COA-ACYL CARRIER PROTEIN TRANSACYLASE, MITOCHONDRIAL"/>
    <property type="match status" value="1"/>
</dbReference>
<reference evidence="5" key="1">
    <citation type="submission" date="2020-07" db="EMBL/GenBank/DDBJ databases">
        <authorList>
            <person name="Camacho E."/>
        </authorList>
    </citation>
    <scope>NUCLEOTIDE SEQUENCE</scope>
    <source>
        <strain evidence="5">MPO218</strain>
    </source>
</reference>
<gene>
    <name evidence="5" type="ORF">HRJ34_12325</name>
</gene>
<dbReference type="AlphaFoldDB" id="A0A975D9L3"/>
<evidence type="ECO:0000256" key="1">
    <source>
        <dbReference type="ARBA" id="ARBA00013258"/>
    </source>
</evidence>
<dbReference type="EMBL" id="CP059319">
    <property type="protein sequence ID" value="QTH24220.1"/>
    <property type="molecule type" value="Genomic_DNA"/>
</dbReference>
<proteinExistence type="predicted"/>
<name>A0A975D9L3_9SPHN</name>
<dbReference type="InterPro" id="IPR016035">
    <property type="entry name" value="Acyl_Trfase/lysoPLipase"/>
</dbReference>
<sequence length="356" mass="38612">MESSADSEITADQRKAKAVVVCPGRGTYNKGELGYLHRFHAGQHALIEGFDRRRAELGQPTLSELDGAASHSAAVHGRGDNASGLIFACSYADYLAIDRDRFDIVAVTGNSMGWYTTLACGGALDAAHGFEVVNAMGTRMHAEGIGGQVVHTLLDEEWRPIPGRREQFLDLVDTIPDLHVSIELGGMIVFAGSDAALRTLGDRLPAGPGSFPMRLQNHAAFHTPLLEPIAREARQSLPVDWFRSPAVPLIDGRGHVWRPHASDLDALWDYTFGYQVTRSYDFTGAIRVAMREFAPDCLIVLGPGETLGGAVIQSLLAIGWHGWDSKAAFQAGQADRPFVLSCGRADQRGRVVADRR</sequence>
<evidence type="ECO:0000313" key="5">
    <source>
        <dbReference type="EMBL" id="QTH24220.1"/>
    </source>
</evidence>
<organism evidence="5 6">
    <name type="scientific">Rhizorhabdus wittichii</name>
    <dbReference type="NCBI Taxonomy" id="160791"/>
    <lineage>
        <taxon>Bacteria</taxon>
        <taxon>Pseudomonadati</taxon>
        <taxon>Pseudomonadota</taxon>
        <taxon>Alphaproteobacteria</taxon>
        <taxon>Sphingomonadales</taxon>
        <taxon>Sphingomonadaceae</taxon>
        <taxon>Rhizorhabdus</taxon>
    </lineage>
</organism>
<dbReference type="Gene3D" id="3.40.366.10">
    <property type="entry name" value="Malonyl-Coenzyme A Acyl Carrier Protein, domain 2"/>
    <property type="match status" value="1"/>
</dbReference>
<dbReference type="Gene3D" id="3.30.70.250">
    <property type="entry name" value="Malonyl-CoA ACP transacylase, ACP-binding"/>
    <property type="match status" value="1"/>
</dbReference>
<evidence type="ECO:0000256" key="4">
    <source>
        <dbReference type="ARBA" id="ARBA00048462"/>
    </source>
</evidence>
<accession>A0A975D9L3</accession>
<comment type="catalytic activity">
    <reaction evidence="4">
        <text>holo-[ACP] + malonyl-CoA = malonyl-[ACP] + CoA</text>
        <dbReference type="Rhea" id="RHEA:41792"/>
        <dbReference type="Rhea" id="RHEA-COMP:9623"/>
        <dbReference type="Rhea" id="RHEA-COMP:9685"/>
        <dbReference type="ChEBI" id="CHEBI:57287"/>
        <dbReference type="ChEBI" id="CHEBI:57384"/>
        <dbReference type="ChEBI" id="CHEBI:64479"/>
        <dbReference type="ChEBI" id="CHEBI:78449"/>
        <dbReference type="EC" id="2.3.1.39"/>
    </reaction>
</comment>
<evidence type="ECO:0000256" key="2">
    <source>
        <dbReference type="ARBA" id="ARBA00022679"/>
    </source>
</evidence>
<evidence type="ECO:0000256" key="3">
    <source>
        <dbReference type="ARBA" id="ARBA00023315"/>
    </source>
</evidence>
<dbReference type="SUPFAM" id="SSF52151">
    <property type="entry name" value="FabD/lysophospholipase-like"/>
    <property type="match status" value="1"/>
</dbReference>
<dbReference type="GO" id="GO:0006633">
    <property type="term" value="P:fatty acid biosynthetic process"/>
    <property type="evidence" value="ECO:0007669"/>
    <property type="project" value="TreeGrafter"/>
</dbReference>
<dbReference type="GO" id="GO:0004314">
    <property type="term" value="F:[acyl-carrier-protein] S-malonyltransferase activity"/>
    <property type="evidence" value="ECO:0007669"/>
    <property type="project" value="UniProtKB-EC"/>
</dbReference>
<reference evidence="5" key="2">
    <citation type="submission" date="2021-04" db="EMBL/GenBank/DDBJ databases">
        <title>Isolation and genomic analysis of the ibuprofen-degrading bacterium Sphingomonas strain MPO218.</title>
        <authorList>
            <person name="Aulestia M."/>
            <person name="Flores A."/>
            <person name="Mangas E.L."/>
            <person name="Perez-Pulido A.J."/>
            <person name="Santero E."/>
            <person name="Camacho E.M."/>
        </authorList>
    </citation>
    <scope>NUCLEOTIDE SEQUENCE</scope>
    <source>
        <strain evidence="5">MPO218</strain>
    </source>
</reference>
<dbReference type="InterPro" id="IPR001227">
    <property type="entry name" value="Ac_transferase_dom_sf"/>
</dbReference>
<dbReference type="RefSeq" id="WP_208634230.1">
    <property type="nucleotide sequence ID" value="NZ_CP059319.1"/>
</dbReference>
<protein>
    <recommendedName>
        <fullName evidence="1">[acyl-carrier-protein] S-malonyltransferase</fullName>
        <ecNumber evidence="1">2.3.1.39</ecNumber>
    </recommendedName>
</protein>